<dbReference type="PANTHER" id="PTHR43033:SF1">
    <property type="entry name" value="TRNA(ILE)-LYSIDINE SYNTHASE-RELATED"/>
    <property type="match status" value="1"/>
</dbReference>
<dbReference type="PANTHER" id="PTHR43033">
    <property type="entry name" value="TRNA(ILE)-LYSIDINE SYNTHASE-RELATED"/>
    <property type="match status" value="1"/>
</dbReference>
<evidence type="ECO:0000256" key="2">
    <source>
        <dbReference type="ARBA" id="ARBA00022598"/>
    </source>
</evidence>
<dbReference type="SMART" id="SM00977">
    <property type="entry name" value="TilS_C"/>
    <property type="match status" value="1"/>
</dbReference>
<dbReference type="InterPro" id="IPR012796">
    <property type="entry name" value="Lysidine-tRNA-synth_C"/>
</dbReference>
<dbReference type="NCBIfam" id="TIGR02433">
    <property type="entry name" value="lysidine_TilS_C"/>
    <property type="match status" value="1"/>
</dbReference>
<sequence>IIRPILMFGKNEIRKFADDEKVRFREDNTNQDVSILRNRIRGKLLPYLRRNFHSGIEYPVKQSQDLIGGDAELARDTAREWLDGKKKLPYDQLHLAVQRWAIWHQLIELDIDPQYHQIEDLRLAAEKPFSLDPERVVQRDERGQLHVHDICAFNYSDDNTRILPKARWNRTVFGDLEIRYRINQCGPGPEPDRLPFQEQFDADCIGKAIVLRHWHRGDRFQPIGMSQTIKLQDLFTNAKVSAMEKRRRVLACTAQGGVFWVQGLRIGEMAKINSETRSILQWEWSEL</sequence>
<protein>
    <recommendedName>
        <fullName evidence="6">Lysidine-tRNA(Ile) synthetase C-terminal domain-containing protein</fullName>
    </recommendedName>
</protein>
<comment type="subcellular location">
    <subcellularLocation>
        <location evidence="1">Cytoplasm</location>
    </subcellularLocation>
</comment>
<keyword evidence="4" id="KW-0547">Nucleotide-binding</keyword>
<dbReference type="InterPro" id="IPR012094">
    <property type="entry name" value="tRNA_Ile_lys_synt"/>
</dbReference>
<dbReference type="InterPro" id="IPR014729">
    <property type="entry name" value="Rossmann-like_a/b/a_fold"/>
</dbReference>
<dbReference type="GO" id="GO:0008033">
    <property type="term" value="P:tRNA processing"/>
    <property type="evidence" value="ECO:0007669"/>
    <property type="project" value="UniProtKB-KW"/>
</dbReference>
<dbReference type="AlphaFoldDB" id="A0A382SQL7"/>
<keyword evidence="2" id="KW-0436">Ligase</keyword>
<dbReference type="Gene3D" id="3.40.50.620">
    <property type="entry name" value="HUPs"/>
    <property type="match status" value="1"/>
</dbReference>
<proteinExistence type="predicted"/>
<reference evidence="7" key="1">
    <citation type="submission" date="2018-05" db="EMBL/GenBank/DDBJ databases">
        <authorList>
            <person name="Lanie J.A."/>
            <person name="Ng W.-L."/>
            <person name="Kazmierczak K.M."/>
            <person name="Andrzejewski T.M."/>
            <person name="Davidsen T.M."/>
            <person name="Wayne K.J."/>
            <person name="Tettelin H."/>
            <person name="Glass J.I."/>
            <person name="Rusch D."/>
            <person name="Podicherti R."/>
            <person name="Tsui H.-C.T."/>
            <person name="Winkler M.E."/>
        </authorList>
    </citation>
    <scope>NUCLEOTIDE SEQUENCE</scope>
</reference>
<name>A0A382SQL7_9ZZZZ</name>
<feature type="domain" description="Lysidine-tRNA(Ile) synthetase C-terminal" evidence="6">
    <location>
        <begin position="209"/>
        <end position="282"/>
    </location>
</feature>
<organism evidence="7">
    <name type="scientific">marine metagenome</name>
    <dbReference type="NCBI Taxonomy" id="408172"/>
    <lineage>
        <taxon>unclassified sequences</taxon>
        <taxon>metagenomes</taxon>
        <taxon>ecological metagenomes</taxon>
    </lineage>
</organism>
<dbReference type="GO" id="GO:0016879">
    <property type="term" value="F:ligase activity, forming carbon-nitrogen bonds"/>
    <property type="evidence" value="ECO:0007669"/>
    <property type="project" value="InterPro"/>
</dbReference>
<evidence type="ECO:0000313" key="7">
    <source>
        <dbReference type="EMBL" id="SVD11785.1"/>
    </source>
</evidence>
<dbReference type="SUPFAM" id="SSF52402">
    <property type="entry name" value="Adenine nucleotide alpha hydrolases-like"/>
    <property type="match status" value="1"/>
</dbReference>
<accession>A0A382SQL7</accession>
<dbReference type="GO" id="GO:0005524">
    <property type="term" value="F:ATP binding"/>
    <property type="evidence" value="ECO:0007669"/>
    <property type="project" value="UniProtKB-KW"/>
</dbReference>
<dbReference type="SUPFAM" id="SSF56037">
    <property type="entry name" value="PheT/TilS domain"/>
    <property type="match status" value="1"/>
</dbReference>
<evidence type="ECO:0000256" key="4">
    <source>
        <dbReference type="ARBA" id="ARBA00022741"/>
    </source>
</evidence>
<evidence type="ECO:0000256" key="3">
    <source>
        <dbReference type="ARBA" id="ARBA00022694"/>
    </source>
</evidence>
<dbReference type="EMBL" id="UINC01130614">
    <property type="protein sequence ID" value="SVD11785.1"/>
    <property type="molecule type" value="Genomic_DNA"/>
</dbReference>
<dbReference type="InterPro" id="IPR011063">
    <property type="entry name" value="TilS/TtcA_N"/>
</dbReference>
<feature type="non-terminal residue" evidence="7">
    <location>
        <position position="1"/>
    </location>
</feature>
<dbReference type="Pfam" id="PF01171">
    <property type="entry name" value="ATP_bind_3"/>
    <property type="match status" value="1"/>
</dbReference>
<keyword evidence="5" id="KW-0067">ATP-binding</keyword>
<evidence type="ECO:0000256" key="5">
    <source>
        <dbReference type="ARBA" id="ARBA00022840"/>
    </source>
</evidence>
<keyword evidence="3" id="KW-0819">tRNA processing</keyword>
<gene>
    <name evidence="7" type="ORF">METZ01_LOCUS364639</name>
</gene>
<dbReference type="GO" id="GO:0005737">
    <property type="term" value="C:cytoplasm"/>
    <property type="evidence" value="ECO:0007669"/>
    <property type="project" value="UniProtKB-SubCell"/>
</dbReference>
<evidence type="ECO:0000256" key="1">
    <source>
        <dbReference type="ARBA" id="ARBA00004496"/>
    </source>
</evidence>
<dbReference type="Pfam" id="PF11734">
    <property type="entry name" value="TilS_C"/>
    <property type="match status" value="1"/>
</dbReference>
<evidence type="ECO:0000259" key="6">
    <source>
        <dbReference type="SMART" id="SM00977"/>
    </source>
</evidence>